<accession>A0A226BYF3</accession>
<keyword evidence="3" id="KW-1185">Reference proteome</keyword>
<dbReference type="RefSeq" id="WP_089023200.1">
    <property type="nucleotide sequence ID" value="NZ_NIQC01000008.1"/>
</dbReference>
<evidence type="ECO:0000256" key="1">
    <source>
        <dbReference type="SAM" id="Phobius"/>
    </source>
</evidence>
<evidence type="ECO:0000313" key="3">
    <source>
        <dbReference type="Proteomes" id="UP000214588"/>
    </source>
</evidence>
<name>A0A226BYF3_9FIRM</name>
<comment type="caution">
    <text evidence="2">The sequence shown here is derived from an EMBL/GenBank/DDBJ whole genome shotgun (WGS) entry which is preliminary data.</text>
</comment>
<keyword evidence="1" id="KW-0472">Membrane</keyword>
<gene>
    <name evidence="2" type="ORF">CDO51_04955</name>
</gene>
<dbReference type="Proteomes" id="UP000214588">
    <property type="component" value="Unassembled WGS sequence"/>
</dbReference>
<feature type="transmembrane region" description="Helical" evidence="1">
    <location>
        <begin position="30"/>
        <end position="48"/>
    </location>
</feature>
<proteinExistence type="predicted"/>
<dbReference type="EMBL" id="NIQC01000008">
    <property type="protein sequence ID" value="OWZ84068.1"/>
    <property type="molecule type" value="Genomic_DNA"/>
</dbReference>
<keyword evidence="1" id="KW-1133">Transmembrane helix</keyword>
<evidence type="ECO:0000313" key="2">
    <source>
        <dbReference type="EMBL" id="OWZ84068.1"/>
    </source>
</evidence>
<protein>
    <submittedName>
        <fullName evidence="2">Uncharacterized protein</fullName>
    </submittedName>
</protein>
<sequence>MLYVVFIGIATLFLGMLISAGGNSSLITHFLVGIGIMATLRGGVFLLTEKLVREKAKDAAFELIQEYKELWEKHTESFVQSIIIPIKKIGDKLDDINPITCYRCGRLFCREC</sequence>
<keyword evidence="1" id="KW-0812">Transmembrane</keyword>
<organism evidence="2 3">
    <name type="scientific">Natranaerobius trueperi</name>
    <dbReference type="NCBI Taxonomy" id="759412"/>
    <lineage>
        <taxon>Bacteria</taxon>
        <taxon>Bacillati</taxon>
        <taxon>Bacillota</taxon>
        <taxon>Clostridia</taxon>
        <taxon>Natranaerobiales</taxon>
        <taxon>Natranaerobiaceae</taxon>
        <taxon>Natranaerobius</taxon>
    </lineage>
</organism>
<dbReference type="AlphaFoldDB" id="A0A226BYF3"/>
<reference evidence="2 3" key="1">
    <citation type="submission" date="2017-06" db="EMBL/GenBank/DDBJ databases">
        <title>Draft Genome Sequence of Natranaerobius trueperi halophilic, alkalithermophilic bacteria from soda lakes.</title>
        <authorList>
            <person name="Zhao B."/>
        </authorList>
    </citation>
    <scope>NUCLEOTIDE SEQUENCE [LARGE SCALE GENOMIC DNA]</scope>
    <source>
        <strain evidence="2 3">DSM 18760</strain>
    </source>
</reference>